<protein>
    <submittedName>
        <fullName evidence="1">5345_t:CDS:1</fullName>
    </submittedName>
</protein>
<gene>
    <name evidence="1" type="ORF">DHETER_LOCUS13507</name>
</gene>
<comment type="caution">
    <text evidence="1">The sequence shown here is derived from an EMBL/GenBank/DDBJ whole genome shotgun (WGS) entry which is preliminary data.</text>
</comment>
<dbReference type="EMBL" id="CAJVPU010037264">
    <property type="protein sequence ID" value="CAG8732113.1"/>
    <property type="molecule type" value="Genomic_DNA"/>
</dbReference>
<reference evidence="1" key="1">
    <citation type="submission" date="2021-06" db="EMBL/GenBank/DDBJ databases">
        <authorList>
            <person name="Kallberg Y."/>
            <person name="Tangrot J."/>
            <person name="Rosling A."/>
        </authorList>
    </citation>
    <scope>NUCLEOTIDE SEQUENCE</scope>
    <source>
        <strain evidence="1">IL203A</strain>
    </source>
</reference>
<evidence type="ECO:0000313" key="1">
    <source>
        <dbReference type="EMBL" id="CAG8732113.1"/>
    </source>
</evidence>
<proteinExistence type="predicted"/>
<accession>A0ACA9Q6B8</accession>
<name>A0ACA9Q6B8_9GLOM</name>
<sequence length="278" mass="31318">DQPDLNDILTVLNQIQLDNQALHQENTDLRNTLEQLHAQGGANYHKEPKVSLPDKFDGSRANFRGFLNQVRLVVCMQPNRYPNDQSQVGLLGSLLTGPALAWFAPLLEKQSPLLENFTELVREFEATFGDSDKSRTAANKIRKLTQGPRPASSYASEFRQIADPTSLNDAISKAVRCDNRLFERKQERHQNLFSQKYQSQTLGDPTTSAGELMQIDAARFRPLTEEEKKWRRTNNLCLYCGAPGHIARSCPNKCKTTPRIDAIVTTAEMSGKEETQSQ</sequence>
<keyword evidence="2" id="KW-1185">Reference proteome</keyword>
<dbReference type="Proteomes" id="UP000789702">
    <property type="component" value="Unassembled WGS sequence"/>
</dbReference>
<organism evidence="1 2">
    <name type="scientific">Dentiscutata heterogama</name>
    <dbReference type="NCBI Taxonomy" id="1316150"/>
    <lineage>
        <taxon>Eukaryota</taxon>
        <taxon>Fungi</taxon>
        <taxon>Fungi incertae sedis</taxon>
        <taxon>Mucoromycota</taxon>
        <taxon>Glomeromycotina</taxon>
        <taxon>Glomeromycetes</taxon>
        <taxon>Diversisporales</taxon>
        <taxon>Gigasporaceae</taxon>
        <taxon>Dentiscutata</taxon>
    </lineage>
</organism>
<feature type="non-terminal residue" evidence="1">
    <location>
        <position position="1"/>
    </location>
</feature>
<evidence type="ECO:0000313" key="2">
    <source>
        <dbReference type="Proteomes" id="UP000789702"/>
    </source>
</evidence>